<dbReference type="SUPFAM" id="SSF50249">
    <property type="entry name" value="Nucleic acid-binding proteins"/>
    <property type="match status" value="1"/>
</dbReference>
<evidence type="ECO:0000313" key="1">
    <source>
        <dbReference type="EMBL" id="CAH8306679.1"/>
    </source>
</evidence>
<proteinExistence type="predicted"/>
<organism evidence="1 2">
    <name type="scientific">Eruca vesicaria subsp. sativa</name>
    <name type="common">Garden rocket</name>
    <name type="synonym">Eruca sativa</name>
    <dbReference type="NCBI Taxonomy" id="29727"/>
    <lineage>
        <taxon>Eukaryota</taxon>
        <taxon>Viridiplantae</taxon>
        <taxon>Streptophyta</taxon>
        <taxon>Embryophyta</taxon>
        <taxon>Tracheophyta</taxon>
        <taxon>Spermatophyta</taxon>
        <taxon>Magnoliopsida</taxon>
        <taxon>eudicotyledons</taxon>
        <taxon>Gunneridae</taxon>
        <taxon>Pentapetalae</taxon>
        <taxon>rosids</taxon>
        <taxon>malvids</taxon>
        <taxon>Brassicales</taxon>
        <taxon>Brassicaceae</taxon>
        <taxon>Brassiceae</taxon>
        <taxon>Eruca</taxon>
    </lineage>
</organism>
<dbReference type="EMBL" id="CAKOAT010066266">
    <property type="protein sequence ID" value="CAH8306679.1"/>
    <property type="molecule type" value="Genomic_DNA"/>
</dbReference>
<keyword evidence="2" id="KW-1185">Reference proteome</keyword>
<gene>
    <name evidence="1" type="ORF">ERUC_LOCUS4695</name>
</gene>
<dbReference type="Proteomes" id="UP001642260">
    <property type="component" value="Unassembled WGS sequence"/>
</dbReference>
<dbReference type="AlphaFoldDB" id="A0ABC8J0Z7"/>
<comment type="caution">
    <text evidence="1">The sequence shown here is derived from an EMBL/GenBank/DDBJ whole genome shotgun (WGS) entry which is preliminary data.</text>
</comment>
<dbReference type="Gene3D" id="2.40.50.140">
    <property type="entry name" value="Nucleic acid-binding proteins"/>
    <property type="match status" value="1"/>
</dbReference>
<sequence>MVIYYILLADLKVGHYSNTIEVHLLRFWEARNVRKGGELMSLDMLLINENSTVIQGFVNVNCQFMFMQRLSKGPIYKLSGFNVTHNPPPPNFRMLDAPFPIRFNNGTSVVKKTTFIRFIPTELFRFIPWSKV</sequence>
<protein>
    <submittedName>
        <fullName evidence="1">Uncharacterized protein</fullName>
    </submittedName>
</protein>
<dbReference type="InterPro" id="IPR012340">
    <property type="entry name" value="NA-bd_OB-fold"/>
</dbReference>
<name>A0ABC8J0Z7_ERUVS</name>
<accession>A0ABC8J0Z7</accession>
<reference evidence="1 2" key="1">
    <citation type="submission" date="2022-03" db="EMBL/GenBank/DDBJ databases">
        <authorList>
            <person name="Macdonald S."/>
            <person name="Ahmed S."/>
            <person name="Newling K."/>
        </authorList>
    </citation>
    <scope>NUCLEOTIDE SEQUENCE [LARGE SCALE GENOMIC DNA]</scope>
</reference>
<evidence type="ECO:0000313" key="2">
    <source>
        <dbReference type="Proteomes" id="UP001642260"/>
    </source>
</evidence>